<dbReference type="Pfam" id="PF04082">
    <property type="entry name" value="Fungal_trans"/>
    <property type="match status" value="1"/>
</dbReference>
<feature type="region of interest" description="Disordered" evidence="9">
    <location>
        <begin position="101"/>
        <end position="130"/>
    </location>
</feature>
<dbReference type="CDD" id="cd00067">
    <property type="entry name" value="GAL4"/>
    <property type="match status" value="1"/>
</dbReference>
<evidence type="ECO:0000313" key="12">
    <source>
        <dbReference type="Proteomes" id="UP000799772"/>
    </source>
</evidence>
<dbReference type="FunFam" id="4.10.240.10:FF:000007">
    <property type="entry name" value="C6 transcription factor FacB"/>
    <property type="match status" value="1"/>
</dbReference>
<dbReference type="GO" id="GO:0003677">
    <property type="term" value="F:DNA binding"/>
    <property type="evidence" value="ECO:0007669"/>
    <property type="project" value="UniProtKB-KW"/>
</dbReference>
<evidence type="ECO:0000259" key="10">
    <source>
        <dbReference type="PROSITE" id="PS50048"/>
    </source>
</evidence>
<evidence type="ECO:0000256" key="7">
    <source>
        <dbReference type="ARBA" id="ARBA00023242"/>
    </source>
</evidence>
<dbReference type="InterPro" id="IPR050987">
    <property type="entry name" value="AtrR-like"/>
</dbReference>
<keyword evidence="8" id="KW-0175">Coiled coil</keyword>
<organism evidence="11 12">
    <name type="scientific">Rhizodiscina lignyota</name>
    <dbReference type="NCBI Taxonomy" id="1504668"/>
    <lineage>
        <taxon>Eukaryota</taxon>
        <taxon>Fungi</taxon>
        <taxon>Dikarya</taxon>
        <taxon>Ascomycota</taxon>
        <taxon>Pezizomycotina</taxon>
        <taxon>Dothideomycetes</taxon>
        <taxon>Pleosporomycetidae</taxon>
        <taxon>Aulographales</taxon>
        <taxon>Rhizodiscinaceae</taxon>
        <taxon>Rhizodiscina</taxon>
    </lineage>
</organism>
<feature type="compositionally biased region" description="Polar residues" evidence="9">
    <location>
        <begin position="668"/>
        <end position="680"/>
    </location>
</feature>
<feature type="compositionally biased region" description="Polar residues" evidence="9">
    <location>
        <begin position="693"/>
        <end position="725"/>
    </location>
</feature>
<dbReference type="Pfam" id="PF00172">
    <property type="entry name" value="Zn_clus"/>
    <property type="match status" value="1"/>
</dbReference>
<feature type="compositionally biased region" description="Polar residues" evidence="9">
    <location>
        <begin position="104"/>
        <end position="123"/>
    </location>
</feature>
<evidence type="ECO:0000256" key="9">
    <source>
        <dbReference type="SAM" id="MobiDB-lite"/>
    </source>
</evidence>
<dbReference type="PANTHER" id="PTHR46910">
    <property type="entry name" value="TRANSCRIPTION FACTOR PDR1"/>
    <property type="match status" value="1"/>
</dbReference>
<dbReference type="PROSITE" id="PS00463">
    <property type="entry name" value="ZN2_CY6_FUNGAL_1"/>
    <property type="match status" value="1"/>
</dbReference>
<evidence type="ECO:0000256" key="5">
    <source>
        <dbReference type="ARBA" id="ARBA00023125"/>
    </source>
</evidence>
<dbReference type="PROSITE" id="PS50048">
    <property type="entry name" value="ZN2_CY6_FUNGAL_2"/>
    <property type="match status" value="1"/>
</dbReference>
<dbReference type="CDD" id="cd15485">
    <property type="entry name" value="ZIP_Cat8"/>
    <property type="match status" value="1"/>
</dbReference>
<keyword evidence="2" id="KW-0479">Metal-binding</keyword>
<dbReference type="AlphaFoldDB" id="A0A9P4IJB3"/>
<dbReference type="SMART" id="SM00066">
    <property type="entry name" value="GAL4"/>
    <property type="match status" value="1"/>
</dbReference>
<evidence type="ECO:0000256" key="8">
    <source>
        <dbReference type="SAM" id="Coils"/>
    </source>
</evidence>
<dbReference type="GO" id="GO:0006351">
    <property type="term" value="P:DNA-templated transcription"/>
    <property type="evidence" value="ECO:0007669"/>
    <property type="project" value="InterPro"/>
</dbReference>
<feature type="domain" description="Zn(2)-C6 fungal-type" evidence="10">
    <location>
        <begin position="23"/>
        <end position="53"/>
    </location>
</feature>
<dbReference type="CDD" id="cd12148">
    <property type="entry name" value="fungal_TF_MHR"/>
    <property type="match status" value="1"/>
</dbReference>
<sequence length="910" mass="99108">MPGILPMKVIKVGSSAQSRIAQACDRCRSKKIRCDGVRPSCTQCVNVGFECKTSDKLSRRAFPRGYTESLEERVRALEAEVRELKDLLDEKDEKIDMLSRIHSHSPQSMQTSPRPSVAATGSESPAEADKDNVFKVTQSPILFDNEGSDGYFVGTSSGRALVDAFKNKVQETGKSLVEIRADAFFKAESKQTGSAPNKATIWRAPPRLLSDQLINIFFQEWAPIFPVLHRPTFLHLYEDYTAAPESVTDKKSLAQLHLVFGIAALSNQTHNVEELASIERQWRAALDSFLMTDSLVTLQCLTLAIIYCLQSADHSGLLKFKCLAVSLSQRLGLHQSQKRFALGTLTSETRKKVFWTLYTLDCFSAAQIGLPKLMREDDVHCEYPVDADDEYVTEKGFLPTLPGESTKLSSALALFRATPVLAKVLKELYPASPTHDISFKTLTSLADELDAWLDNLPAHLKLQFVQDKPSTHVVNSRSPLLSLAYHYIRSLIHRPAVCASSLLGDRASSSIVAIASSAKCIIQIIQLLEERSLGFSFCLNKNELLIVSGFSLLFQSLDLDRDGKLMRDHQRTLKAIVEILEQRKAPGARHFRKVAGSILSALSQAPILSRQNSDKTGMTTQDALRSTQKHLKAIAARLSPDKQRRRESDNISLNDDGRRATAPAIGSHPNNSQNSLSSIHSEPATLLAASHRPSPTTSNPAVSPSFQQLRQSPPNQPLKRSSTSAAPRPPNLDYLSFTASSPAGTISPRSSTKATPADILRAYHATADWEKLISSLDQTDSNIYDSIYGGPGGAQNLVWDAQSSASTNPTSNGSMDAPNFGWRPGFAGLTPLALDGYPMMSPAPVPQSVLSFSDESLSSGEEFSSVGMSTGGRSGSAGLGDEVDVYADLDIGMLKIPADDMGGLDGGFGL</sequence>
<dbReference type="EMBL" id="ML978122">
    <property type="protein sequence ID" value="KAF2102666.1"/>
    <property type="molecule type" value="Genomic_DNA"/>
</dbReference>
<protein>
    <recommendedName>
        <fullName evidence="10">Zn(2)-C6 fungal-type domain-containing protein</fullName>
    </recommendedName>
</protein>
<comment type="subcellular location">
    <subcellularLocation>
        <location evidence="1">Nucleus</location>
    </subcellularLocation>
</comment>
<dbReference type="GO" id="GO:0000981">
    <property type="term" value="F:DNA-binding transcription factor activity, RNA polymerase II-specific"/>
    <property type="evidence" value="ECO:0007669"/>
    <property type="project" value="InterPro"/>
</dbReference>
<evidence type="ECO:0000313" key="11">
    <source>
        <dbReference type="EMBL" id="KAF2102666.1"/>
    </source>
</evidence>
<dbReference type="GO" id="GO:0005634">
    <property type="term" value="C:nucleus"/>
    <property type="evidence" value="ECO:0007669"/>
    <property type="project" value="UniProtKB-SubCell"/>
</dbReference>
<dbReference type="InterPro" id="IPR001138">
    <property type="entry name" value="Zn2Cys6_DnaBD"/>
</dbReference>
<dbReference type="SMART" id="SM00906">
    <property type="entry name" value="Fungal_trans"/>
    <property type="match status" value="1"/>
</dbReference>
<proteinExistence type="predicted"/>
<feature type="region of interest" description="Disordered" evidence="9">
    <location>
        <begin position="635"/>
        <end position="754"/>
    </location>
</feature>
<accession>A0A9P4IJB3</accession>
<keyword evidence="6" id="KW-0804">Transcription</keyword>
<evidence type="ECO:0000256" key="6">
    <source>
        <dbReference type="ARBA" id="ARBA00023163"/>
    </source>
</evidence>
<dbReference type="OrthoDB" id="1924787at2759"/>
<name>A0A9P4IJB3_9PEZI</name>
<dbReference type="SUPFAM" id="SSF57701">
    <property type="entry name" value="Zn2/Cys6 DNA-binding domain"/>
    <property type="match status" value="1"/>
</dbReference>
<evidence type="ECO:0000256" key="4">
    <source>
        <dbReference type="ARBA" id="ARBA00023015"/>
    </source>
</evidence>
<evidence type="ECO:0000256" key="1">
    <source>
        <dbReference type="ARBA" id="ARBA00004123"/>
    </source>
</evidence>
<dbReference type="PANTHER" id="PTHR46910:SF12">
    <property type="entry name" value="REGULATORY PROTEIN CAT8"/>
    <property type="match status" value="1"/>
</dbReference>
<feature type="compositionally biased region" description="Basic and acidic residues" evidence="9">
    <location>
        <begin position="639"/>
        <end position="659"/>
    </location>
</feature>
<dbReference type="Proteomes" id="UP000799772">
    <property type="component" value="Unassembled WGS sequence"/>
</dbReference>
<keyword evidence="7" id="KW-0539">Nucleus</keyword>
<dbReference type="InterPro" id="IPR036864">
    <property type="entry name" value="Zn2-C6_fun-type_DNA-bd_sf"/>
</dbReference>
<keyword evidence="4" id="KW-0805">Transcription regulation</keyword>
<dbReference type="GO" id="GO:0008270">
    <property type="term" value="F:zinc ion binding"/>
    <property type="evidence" value="ECO:0007669"/>
    <property type="project" value="InterPro"/>
</dbReference>
<evidence type="ECO:0000256" key="2">
    <source>
        <dbReference type="ARBA" id="ARBA00022723"/>
    </source>
</evidence>
<keyword evidence="3" id="KW-0862">Zinc</keyword>
<feature type="compositionally biased region" description="Polar residues" evidence="9">
    <location>
        <begin position="737"/>
        <end position="754"/>
    </location>
</feature>
<gene>
    <name evidence="11" type="ORF">NA57DRAFT_31927</name>
</gene>
<keyword evidence="12" id="KW-1185">Reference proteome</keyword>
<dbReference type="Gene3D" id="4.10.240.10">
    <property type="entry name" value="Zn(2)-C6 fungal-type DNA-binding domain"/>
    <property type="match status" value="1"/>
</dbReference>
<keyword evidence="5" id="KW-0238">DNA-binding</keyword>
<feature type="coiled-coil region" evidence="8">
    <location>
        <begin position="67"/>
        <end position="101"/>
    </location>
</feature>
<reference evidence="11" key="1">
    <citation type="journal article" date="2020" name="Stud. Mycol.">
        <title>101 Dothideomycetes genomes: a test case for predicting lifestyles and emergence of pathogens.</title>
        <authorList>
            <person name="Haridas S."/>
            <person name="Albert R."/>
            <person name="Binder M."/>
            <person name="Bloem J."/>
            <person name="Labutti K."/>
            <person name="Salamov A."/>
            <person name="Andreopoulos B."/>
            <person name="Baker S."/>
            <person name="Barry K."/>
            <person name="Bills G."/>
            <person name="Bluhm B."/>
            <person name="Cannon C."/>
            <person name="Castanera R."/>
            <person name="Culley D."/>
            <person name="Daum C."/>
            <person name="Ezra D."/>
            <person name="Gonzalez J."/>
            <person name="Henrissat B."/>
            <person name="Kuo A."/>
            <person name="Liang C."/>
            <person name="Lipzen A."/>
            <person name="Lutzoni F."/>
            <person name="Magnuson J."/>
            <person name="Mondo S."/>
            <person name="Nolan M."/>
            <person name="Ohm R."/>
            <person name="Pangilinan J."/>
            <person name="Park H.-J."/>
            <person name="Ramirez L."/>
            <person name="Alfaro M."/>
            <person name="Sun H."/>
            <person name="Tritt A."/>
            <person name="Yoshinaga Y."/>
            <person name="Zwiers L.-H."/>
            <person name="Turgeon B."/>
            <person name="Goodwin S."/>
            <person name="Spatafora J."/>
            <person name="Crous P."/>
            <person name="Grigoriev I."/>
        </authorList>
    </citation>
    <scope>NUCLEOTIDE SEQUENCE</scope>
    <source>
        <strain evidence="11">CBS 133067</strain>
    </source>
</reference>
<dbReference type="InterPro" id="IPR007219">
    <property type="entry name" value="XnlR_reg_dom"/>
</dbReference>
<evidence type="ECO:0000256" key="3">
    <source>
        <dbReference type="ARBA" id="ARBA00022833"/>
    </source>
</evidence>
<comment type="caution">
    <text evidence="11">The sequence shown here is derived from an EMBL/GenBank/DDBJ whole genome shotgun (WGS) entry which is preliminary data.</text>
</comment>